<keyword evidence="6" id="KW-0769">Symport</keyword>
<protein>
    <submittedName>
        <fullName evidence="15">Sodium:solute symporter</fullName>
    </submittedName>
</protein>
<feature type="transmembrane region" description="Helical" evidence="14">
    <location>
        <begin position="372"/>
        <end position="397"/>
    </location>
</feature>
<evidence type="ECO:0000313" key="15">
    <source>
        <dbReference type="EMBL" id="GHC02843.1"/>
    </source>
</evidence>
<evidence type="ECO:0000256" key="12">
    <source>
        <dbReference type="ARBA" id="ARBA00033708"/>
    </source>
</evidence>
<dbReference type="Gene3D" id="1.20.1730.10">
    <property type="entry name" value="Sodium/glucose cotransporter"/>
    <property type="match status" value="1"/>
</dbReference>
<dbReference type="Proteomes" id="UP000642829">
    <property type="component" value="Unassembled WGS sequence"/>
</dbReference>
<dbReference type="GO" id="GO:0006814">
    <property type="term" value="P:sodium ion transport"/>
    <property type="evidence" value="ECO:0007669"/>
    <property type="project" value="UniProtKB-KW"/>
</dbReference>
<evidence type="ECO:0000256" key="13">
    <source>
        <dbReference type="RuleBase" id="RU362091"/>
    </source>
</evidence>
<dbReference type="InterPro" id="IPR001734">
    <property type="entry name" value="Na/solute_symporter"/>
</dbReference>
<evidence type="ECO:0000256" key="1">
    <source>
        <dbReference type="ARBA" id="ARBA00004651"/>
    </source>
</evidence>
<evidence type="ECO:0000313" key="16">
    <source>
        <dbReference type="Proteomes" id="UP000642829"/>
    </source>
</evidence>
<proteinExistence type="inferred from homology"/>
<feature type="transmembrane region" description="Helical" evidence="14">
    <location>
        <begin position="434"/>
        <end position="456"/>
    </location>
</feature>
<feature type="transmembrane region" description="Helical" evidence="14">
    <location>
        <begin position="240"/>
        <end position="257"/>
    </location>
</feature>
<feature type="transmembrane region" description="Helical" evidence="14">
    <location>
        <begin position="546"/>
        <end position="570"/>
    </location>
</feature>
<dbReference type="EMBL" id="BMXG01000010">
    <property type="protein sequence ID" value="GHC02843.1"/>
    <property type="molecule type" value="Genomic_DNA"/>
</dbReference>
<dbReference type="Pfam" id="PF00474">
    <property type="entry name" value="SSF"/>
    <property type="match status" value="1"/>
</dbReference>
<evidence type="ECO:0000256" key="4">
    <source>
        <dbReference type="ARBA" id="ARBA00022475"/>
    </source>
</evidence>
<dbReference type="PROSITE" id="PS50283">
    <property type="entry name" value="NA_SOLUT_SYMP_3"/>
    <property type="match status" value="1"/>
</dbReference>
<evidence type="ECO:0000256" key="10">
    <source>
        <dbReference type="ARBA" id="ARBA00023136"/>
    </source>
</evidence>
<dbReference type="GO" id="GO:0005886">
    <property type="term" value="C:plasma membrane"/>
    <property type="evidence" value="ECO:0007669"/>
    <property type="project" value="UniProtKB-SubCell"/>
</dbReference>
<comment type="similarity">
    <text evidence="2 13">Belongs to the sodium:solute symporter (SSF) (TC 2.A.21) family.</text>
</comment>
<keyword evidence="5 14" id="KW-0812">Transmembrane</keyword>
<feature type="transmembrane region" description="Helical" evidence="14">
    <location>
        <begin position="149"/>
        <end position="173"/>
    </location>
</feature>
<evidence type="ECO:0000256" key="11">
    <source>
        <dbReference type="ARBA" id="ARBA00023201"/>
    </source>
</evidence>
<feature type="transmembrane region" description="Helical" evidence="14">
    <location>
        <begin position="345"/>
        <end position="366"/>
    </location>
</feature>
<name>A0A8J3DHJ2_9BACT</name>
<reference evidence="15" key="1">
    <citation type="journal article" date="2014" name="Int. J. Syst. Evol. Microbiol.">
        <title>Complete genome sequence of Corynebacterium casei LMG S-19264T (=DSM 44701T), isolated from a smear-ripened cheese.</title>
        <authorList>
            <consortium name="US DOE Joint Genome Institute (JGI-PGF)"/>
            <person name="Walter F."/>
            <person name="Albersmeier A."/>
            <person name="Kalinowski J."/>
            <person name="Ruckert C."/>
        </authorList>
    </citation>
    <scope>NUCLEOTIDE SEQUENCE</scope>
    <source>
        <strain evidence="15">KCTC 12870</strain>
    </source>
</reference>
<keyword evidence="7 14" id="KW-1133">Transmembrane helix</keyword>
<evidence type="ECO:0000256" key="8">
    <source>
        <dbReference type="ARBA" id="ARBA00023053"/>
    </source>
</evidence>
<evidence type="ECO:0000256" key="5">
    <source>
        <dbReference type="ARBA" id="ARBA00022692"/>
    </source>
</evidence>
<feature type="transmembrane region" description="Helical" evidence="14">
    <location>
        <begin position="68"/>
        <end position="97"/>
    </location>
</feature>
<keyword evidence="4" id="KW-1003">Cell membrane</keyword>
<dbReference type="InterPro" id="IPR018212">
    <property type="entry name" value="Na/solute_symporter_CS"/>
</dbReference>
<keyword evidence="8" id="KW-0915">Sodium</keyword>
<feature type="transmembrane region" description="Helical" evidence="14">
    <location>
        <begin position="26"/>
        <end position="47"/>
    </location>
</feature>
<evidence type="ECO:0000256" key="7">
    <source>
        <dbReference type="ARBA" id="ARBA00022989"/>
    </source>
</evidence>
<keyword evidence="3" id="KW-0813">Transport</keyword>
<comment type="subcellular location">
    <subcellularLocation>
        <location evidence="1">Cell membrane</location>
        <topology evidence="1">Multi-pass membrane protein</topology>
    </subcellularLocation>
</comment>
<reference evidence="15" key="2">
    <citation type="submission" date="2020-09" db="EMBL/GenBank/DDBJ databases">
        <authorList>
            <person name="Sun Q."/>
            <person name="Kim S."/>
        </authorList>
    </citation>
    <scope>NUCLEOTIDE SEQUENCE</scope>
    <source>
        <strain evidence="15">KCTC 12870</strain>
    </source>
</reference>
<comment type="caution">
    <text evidence="15">The sequence shown here is derived from an EMBL/GenBank/DDBJ whole genome shotgun (WGS) entry which is preliminary data.</text>
</comment>
<feature type="transmembrane region" description="Helical" evidence="14">
    <location>
        <begin position="103"/>
        <end position="129"/>
    </location>
</feature>
<keyword evidence="9" id="KW-0406">Ion transport</keyword>
<dbReference type="GO" id="GO:0046942">
    <property type="term" value="P:carboxylic acid transport"/>
    <property type="evidence" value="ECO:0007669"/>
    <property type="project" value="UniProtKB-ARBA"/>
</dbReference>
<evidence type="ECO:0000256" key="2">
    <source>
        <dbReference type="ARBA" id="ARBA00006434"/>
    </source>
</evidence>
<keyword evidence="10 14" id="KW-0472">Membrane</keyword>
<dbReference type="InterPro" id="IPR038377">
    <property type="entry name" value="Na/Glc_symporter_sf"/>
</dbReference>
<dbReference type="AlphaFoldDB" id="A0A8J3DHJ2"/>
<evidence type="ECO:0000256" key="3">
    <source>
        <dbReference type="ARBA" id="ARBA00022448"/>
    </source>
</evidence>
<evidence type="ECO:0000256" key="9">
    <source>
        <dbReference type="ARBA" id="ARBA00023065"/>
    </source>
</evidence>
<dbReference type="GO" id="GO:0015293">
    <property type="term" value="F:symporter activity"/>
    <property type="evidence" value="ECO:0007669"/>
    <property type="project" value="UniProtKB-KW"/>
</dbReference>
<feature type="transmembrane region" description="Helical" evidence="14">
    <location>
        <begin position="193"/>
        <end position="212"/>
    </location>
</feature>
<dbReference type="PANTHER" id="PTHR48086">
    <property type="entry name" value="SODIUM/PROLINE SYMPORTER-RELATED"/>
    <property type="match status" value="1"/>
</dbReference>
<dbReference type="PANTHER" id="PTHR48086:SF3">
    <property type="entry name" value="SODIUM_PROLINE SYMPORTER"/>
    <property type="match status" value="1"/>
</dbReference>
<feature type="transmembrane region" description="Helical" evidence="14">
    <location>
        <begin position="404"/>
        <end position="422"/>
    </location>
</feature>
<dbReference type="PROSITE" id="PS00457">
    <property type="entry name" value="NA_SOLUT_SYMP_2"/>
    <property type="match status" value="1"/>
</dbReference>
<accession>A0A8J3DHJ2</accession>
<gene>
    <name evidence="15" type="primary">cht1</name>
    <name evidence="15" type="ORF">GCM10007047_19410</name>
</gene>
<feature type="transmembrane region" description="Helical" evidence="14">
    <location>
        <begin position="508"/>
        <end position="534"/>
    </location>
</feature>
<dbReference type="InterPro" id="IPR050277">
    <property type="entry name" value="Sodium:Solute_Symporter"/>
</dbReference>
<evidence type="ECO:0000256" key="6">
    <source>
        <dbReference type="ARBA" id="ARBA00022847"/>
    </source>
</evidence>
<keyword evidence="16" id="KW-1185">Reference proteome</keyword>
<keyword evidence="11" id="KW-0739">Sodium transport</keyword>
<sequence>MASGAVVFVSLFEVYSHAGFTLTWWQWLSFPVIAIVAASGFVVYRYRETRALTLAQFLEMRYSKSLRIFSGLLSFLAGIMNFGIIPAVGARFFVYFIGFPPELSLLGFTVSTFVLVMISLMSVTILLTLSGGQISVMVSDCISGLMDQWLFLVITIVLICMFSWTQVTEVMLVQPEPGKSLMNPFDALGLDNFNVWYVLMEMSLLIYGTMAWQNASAYNSAALTPHESRMGNVLGRWREFGRILAITVLAVAGITYMNHPDFLSDALSVRDVLASLENERLQGQMTIPTALSYLLPVGIKGLLCAVLITGVWGGDTTHLHSWGGILVQDVIMPLRRKPFTTKGHILALRLSMLGVGLFAVLFGAFFTQTEYITMWFKITTAIFVGGAGSVIIGGLYWKKGTIQGAWTAMLTGSILSIAGILIRQVYADFPLNPVQISSGASLIAISLYVVVSLLTCRKDFDLDQMLHREPKTRKQKLFIAEKHNSQPVWRRLFANFTGANKDYSTADWWIASLIIGWLFCLAGIMVLGTVWNLIDPWKPATWSTFWLWMGILIPLVISAATAVWFTYGVVRDLRVFFRVLRTEKVDADDDGSVQHD</sequence>
<comment type="catalytic activity">
    <reaction evidence="12">
        <text>L-proline(in) + Na(+)(in) = L-proline(out) + Na(+)(out)</text>
        <dbReference type="Rhea" id="RHEA:28967"/>
        <dbReference type="ChEBI" id="CHEBI:29101"/>
        <dbReference type="ChEBI" id="CHEBI:60039"/>
    </reaction>
</comment>
<organism evidence="15 16">
    <name type="scientific">Cerasicoccus arenae</name>
    <dbReference type="NCBI Taxonomy" id="424488"/>
    <lineage>
        <taxon>Bacteria</taxon>
        <taxon>Pseudomonadati</taxon>
        <taxon>Verrucomicrobiota</taxon>
        <taxon>Opitutia</taxon>
        <taxon>Puniceicoccales</taxon>
        <taxon>Cerasicoccaceae</taxon>
        <taxon>Cerasicoccus</taxon>
    </lineage>
</organism>
<evidence type="ECO:0000256" key="14">
    <source>
        <dbReference type="SAM" id="Phobius"/>
    </source>
</evidence>
<feature type="transmembrane region" description="Helical" evidence="14">
    <location>
        <begin position="290"/>
        <end position="312"/>
    </location>
</feature>